<gene>
    <name evidence="2" type="ORF">NDU88_006836</name>
</gene>
<evidence type="ECO:0000256" key="1">
    <source>
        <dbReference type="SAM" id="MobiDB-lite"/>
    </source>
</evidence>
<keyword evidence="3" id="KW-1185">Reference proteome</keyword>
<comment type="caution">
    <text evidence="2">The sequence shown here is derived from an EMBL/GenBank/DDBJ whole genome shotgun (WGS) entry which is preliminary data.</text>
</comment>
<sequence>MGSPGGACAVVASEIVVVRRGHREAHARWIARRALAGTGGDARRSAAGGIARERSGKHPRAAAGSRAHLPAAGRM</sequence>
<accession>A0AAV7WEP9</accession>
<dbReference type="AlphaFoldDB" id="A0AAV7WEP9"/>
<evidence type="ECO:0000313" key="2">
    <source>
        <dbReference type="EMBL" id="KAJ1211476.1"/>
    </source>
</evidence>
<protein>
    <submittedName>
        <fullName evidence="2">Uncharacterized protein</fullName>
    </submittedName>
</protein>
<name>A0AAV7WEP9_PLEWA</name>
<organism evidence="2 3">
    <name type="scientific">Pleurodeles waltl</name>
    <name type="common">Iberian ribbed newt</name>
    <dbReference type="NCBI Taxonomy" id="8319"/>
    <lineage>
        <taxon>Eukaryota</taxon>
        <taxon>Metazoa</taxon>
        <taxon>Chordata</taxon>
        <taxon>Craniata</taxon>
        <taxon>Vertebrata</taxon>
        <taxon>Euteleostomi</taxon>
        <taxon>Amphibia</taxon>
        <taxon>Batrachia</taxon>
        <taxon>Caudata</taxon>
        <taxon>Salamandroidea</taxon>
        <taxon>Salamandridae</taxon>
        <taxon>Pleurodelinae</taxon>
        <taxon>Pleurodeles</taxon>
    </lineage>
</organism>
<reference evidence="2" key="1">
    <citation type="journal article" date="2022" name="bioRxiv">
        <title>Sequencing and chromosome-scale assembly of the giantPleurodeles waltlgenome.</title>
        <authorList>
            <person name="Brown T."/>
            <person name="Elewa A."/>
            <person name="Iarovenko S."/>
            <person name="Subramanian E."/>
            <person name="Araus A.J."/>
            <person name="Petzold A."/>
            <person name="Susuki M."/>
            <person name="Suzuki K.-i.T."/>
            <person name="Hayashi T."/>
            <person name="Toyoda A."/>
            <person name="Oliveira C."/>
            <person name="Osipova E."/>
            <person name="Leigh N.D."/>
            <person name="Simon A."/>
            <person name="Yun M.H."/>
        </authorList>
    </citation>
    <scope>NUCLEOTIDE SEQUENCE</scope>
    <source>
        <strain evidence="2">20211129_DDA</strain>
        <tissue evidence="2">Liver</tissue>
    </source>
</reference>
<evidence type="ECO:0000313" key="3">
    <source>
        <dbReference type="Proteomes" id="UP001066276"/>
    </source>
</evidence>
<feature type="region of interest" description="Disordered" evidence="1">
    <location>
        <begin position="38"/>
        <end position="75"/>
    </location>
</feature>
<dbReference type="EMBL" id="JANPWB010000002">
    <property type="protein sequence ID" value="KAJ1211476.1"/>
    <property type="molecule type" value="Genomic_DNA"/>
</dbReference>
<proteinExistence type="predicted"/>
<dbReference type="Proteomes" id="UP001066276">
    <property type="component" value="Chromosome 1_2"/>
</dbReference>